<dbReference type="Proteomes" id="UP001219525">
    <property type="component" value="Unassembled WGS sequence"/>
</dbReference>
<dbReference type="EMBL" id="JARJCW010000048">
    <property type="protein sequence ID" value="KAJ7204111.1"/>
    <property type="molecule type" value="Genomic_DNA"/>
</dbReference>
<keyword evidence="2" id="KW-1185">Reference proteome</keyword>
<proteinExistence type="predicted"/>
<protein>
    <submittedName>
        <fullName evidence="1">Uncharacterized protein</fullName>
    </submittedName>
</protein>
<sequence length="173" mass="19429">MAQVTTALRGALVEEWGKVRRVDSEEGDTMRSCSLGTIAEDSRDATYVRYEMLVDKYARFKRVAAEFELQTFYGQLTHIYRVHFPTACQPLDIEEPTTYILAAVRACSLQSDDAQLRGLDIHFYSGYGHLDVIDITSLQALVGRVPASDNVWAVIDRSGALARAHWEAEDPVE</sequence>
<reference evidence="1" key="1">
    <citation type="submission" date="2023-03" db="EMBL/GenBank/DDBJ databases">
        <title>Massive genome expansion in bonnet fungi (Mycena s.s.) driven by repeated elements and novel gene families across ecological guilds.</title>
        <authorList>
            <consortium name="Lawrence Berkeley National Laboratory"/>
            <person name="Harder C.B."/>
            <person name="Miyauchi S."/>
            <person name="Viragh M."/>
            <person name="Kuo A."/>
            <person name="Thoen E."/>
            <person name="Andreopoulos B."/>
            <person name="Lu D."/>
            <person name="Skrede I."/>
            <person name="Drula E."/>
            <person name="Henrissat B."/>
            <person name="Morin E."/>
            <person name="Kohler A."/>
            <person name="Barry K."/>
            <person name="LaButti K."/>
            <person name="Morin E."/>
            <person name="Salamov A."/>
            <person name="Lipzen A."/>
            <person name="Mereny Z."/>
            <person name="Hegedus B."/>
            <person name="Baldrian P."/>
            <person name="Stursova M."/>
            <person name="Weitz H."/>
            <person name="Taylor A."/>
            <person name="Grigoriev I.V."/>
            <person name="Nagy L.G."/>
            <person name="Martin F."/>
            <person name="Kauserud H."/>
        </authorList>
    </citation>
    <scope>NUCLEOTIDE SEQUENCE</scope>
    <source>
        <strain evidence="1">9144</strain>
    </source>
</reference>
<evidence type="ECO:0000313" key="1">
    <source>
        <dbReference type="EMBL" id="KAJ7204111.1"/>
    </source>
</evidence>
<dbReference type="AlphaFoldDB" id="A0AAD6VAK3"/>
<comment type="caution">
    <text evidence="1">The sequence shown here is derived from an EMBL/GenBank/DDBJ whole genome shotgun (WGS) entry which is preliminary data.</text>
</comment>
<gene>
    <name evidence="1" type="ORF">GGX14DRAFT_369095</name>
</gene>
<organism evidence="1 2">
    <name type="scientific">Mycena pura</name>
    <dbReference type="NCBI Taxonomy" id="153505"/>
    <lineage>
        <taxon>Eukaryota</taxon>
        <taxon>Fungi</taxon>
        <taxon>Dikarya</taxon>
        <taxon>Basidiomycota</taxon>
        <taxon>Agaricomycotina</taxon>
        <taxon>Agaricomycetes</taxon>
        <taxon>Agaricomycetidae</taxon>
        <taxon>Agaricales</taxon>
        <taxon>Marasmiineae</taxon>
        <taxon>Mycenaceae</taxon>
        <taxon>Mycena</taxon>
    </lineage>
</organism>
<name>A0AAD6VAK3_9AGAR</name>
<accession>A0AAD6VAK3</accession>
<evidence type="ECO:0000313" key="2">
    <source>
        <dbReference type="Proteomes" id="UP001219525"/>
    </source>
</evidence>